<protein>
    <submittedName>
        <fullName evidence="3">Uncharacterized protein</fullName>
    </submittedName>
</protein>
<dbReference type="RefSeq" id="WP_344918218.1">
    <property type="nucleotide sequence ID" value="NZ_BAABAQ010000004.1"/>
</dbReference>
<organism evidence="3 4">
    <name type="scientific">Streptosporangium oxazolinicum</name>
    <dbReference type="NCBI Taxonomy" id="909287"/>
    <lineage>
        <taxon>Bacteria</taxon>
        <taxon>Bacillati</taxon>
        <taxon>Actinomycetota</taxon>
        <taxon>Actinomycetes</taxon>
        <taxon>Streptosporangiales</taxon>
        <taxon>Streptosporangiaceae</taxon>
        <taxon>Streptosporangium</taxon>
    </lineage>
</organism>
<feature type="transmembrane region" description="Helical" evidence="2">
    <location>
        <begin position="6"/>
        <end position="25"/>
    </location>
</feature>
<feature type="compositionally biased region" description="Acidic residues" evidence="1">
    <location>
        <begin position="137"/>
        <end position="146"/>
    </location>
</feature>
<keyword evidence="4" id="KW-1185">Reference proteome</keyword>
<feature type="compositionally biased region" description="Basic and acidic residues" evidence="1">
    <location>
        <begin position="158"/>
        <end position="167"/>
    </location>
</feature>
<dbReference type="EMBL" id="BAABAQ010000004">
    <property type="protein sequence ID" value="GAA4189996.1"/>
    <property type="molecule type" value="Genomic_DNA"/>
</dbReference>
<keyword evidence="2" id="KW-0472">Membrane</keyword>
<name>A0ABP8AT81_9ACTN</name>
<dbReference type="Proteomes" id="UP001501251">
    <property type="component" value="Unassembled WGS sequence"/>
</dbReference>
<feature type="region of interest" description="Disordered" evidence="1">
    <location>
        <begin position="135"/>
        <end position="180"/>
    </location>
</feature>
<evidence type="ECO:0000256" key="1">
    <source>
        <dbReference type="SAM" id="MobiDB-lite"/>
    </source>
</evidence>
<proteinExistence type="predicted"/>
<accession>A0ABP8AT81</accession>
<keyword evidence="2" id="KW-1133">Transmembrane helix</keyword>
<evidence type="ECO:0000313" key="4">
    <source>
        <dbReference type="Proteomes" id="UP001501251"/>
    </source>
</evidence>
<evidence type="ECO:0000313" key="3">
    <source>
        <dbReference type="EMBL" id="GAA4189996.1"/>
    </source>
</evidence>
<evidence type="ECO:0000256" key="2">
    <source>
        <dbReference type="SAM" id="Phobius"/>
    </source>
</evidence>
<gene>
    <name evidence="3" type="ORF">GCM10022252_27570</name>
</gene>
<keyword evidence="2" id="KW-0812">Transmembrane</keyword>
<reference evidence="4" key="1">
    <citation type="journal article" date="2019" name="Int. J. Syst. Evol. Microbiol.">
        <title>The Global Catalogue of Microorganisms (GCM) 10K type strain sequencing project: providing services to taxonomists for standard genome sequencing and annotation.</title>
        <authorList>
            <consortium name="The Broad Institute Genomics Platform"/>
            <consortium name="The Broad Institute Genome Sequencing Center for Infectious Disease"/>
            <person name="Wu L."/>
            <person name="Ma J."/>
        </authorList>
    </citation>
    <scope>NUCLEOTIDE SEQUENCE [LARGE SCALE GENOMIC DNA]</scope>
    <source>
        <strain evidence="4">JCM 17388</strain>
    </source>
</reference>
<comment type="caution">
    <text evidence="3">The sequence shown here is derived from an EMBL/GenBank/DDBJ whole genome shotgun (WGS) entry which is preliminary data.</text>
</comment>
<sequence length="180" mass="19601">MAWEWVSPVATGATGVVGVVFTWWAGHQGRKHAEQVALQNASAGLRQAREARQAAAYLDVLTTVEGTTTSIGLLTSVVKFLGEKAPPLPDPGEQVAASAKMALYGSQAAQVVYAEWLQHVGNLLNNHEMLEVLSKNDEEDEEDDDPSLPYKLQQQQEVSRKAMDAAAKKLQRQMNSELTS</sequence>